<comment type="similarity">
    <text evidence="3">Belongs to the cytochrome c family. PetJ subfamily.</text>
</comment>
<protein>
    <recommendedName>
        <fullName evidence="12">Cytochrome c-553</fullName>
    </recommendedName>
    <alternativeName>
        <fullName evidence="11">Cytochrome c553</fullName>
    </alternativeName>
    <alternativeName>
        <fullName evidence="10">Soluble cytochrome f</fullName>
    </alternativeName>
</protein>
<feature type="signal peptide" evidence="14">
    <location>
        <begin position="1"/>
        <end position="20"/>
    </location>
</feature>
<evidence type="ECO:0000256" key="14">
    <source>
        <dbReference type="SAM" id="SignalP"/>
    </source>
</evidence>
<evidence type="ECO:0000256" key="4">
    <source>
        <dbReference type="ARBA" id="ARBA00022448"/>
    </source>
</evidence>
<evidence type="ECO:0000256" key="9">
    <source>
        <dbReference type="ARBA" id="ARBA00023078"/>
    </source>
</evidence>
<dbReference type="Pfam" id="PF13442">
    <property type="entry name" value="Cytochrome_CBB3"/>
    <property type="match status" value="1"/>
</dbReference>
<dbReference type="InterPro" id="IPR009056">
    <property type="entry name" value="Cyt_c-like_dom"/>
</dbReference>
<dbReference type="PANTHER" id="PTHR34688:SF2">
    <property type="entry name" value="CYTOCHROME C6, CHLOROPLASTIC"/>
    <property type="match status" value="1"/>
</dbReference>
<keyword evidence="8 13" id="KW-0408">Iron</keyword>
<reference evidence="16" key="1">
    <citation type="submission" date="2023-10" db="EMBL/GenBank/DDBJ databases">
        <authorList>
            <person name="Chen Y."/>
            <person name="Shah S."/>
            <person name="Dougan E. K."/>
            <person name="Thang M."/>
            <person name="Chan C."/>
        </authorList>
    </citation>
    <scope>NUCLEOTIDE SEQUENCE [LARGE SCALE GENOMIC DNA]</scope>
</reference>
<dbReference type="InterPro" id="IPR008168">
    <property type="entry name" value="Cyt_C_IC"/>
</dbReference>
<gene>
    <name evidence="16" type="ORF">PCOR1329_LOCUS56790</name>
    <name evidence="17" type="ORF">PCOR1329_LOCUS56791</name>
</gene>
<dbReference type="EMBL" id="CAUYUJ010016996">
    <property type="protein sequence ID" value="CAK0870781.1"/>
    <property type="molecule type" value="Genomic_DNA"/>
</dbReference>
<keyword evidence="5 13" id="KW-0349">Heme</keyword>
<accession>A0ABN9VFG6</accession>
<evidence type="ECO:0000256" key="6">
    <source>
        <dbReference type="ARBA" id="ARBA00022723"/>
    </source>
</evidence>
<dbReference type="InterPro" id="IPR036909">
    <property type="entry name" value="Cyt_c-like_dom_sf"/>
</dbReference>
<keyword evidence="7" id="KW-0249">Electron transport</keyword>
<dbReference type="Gene3D" id="1.10.760.10">
    <property type="entry name" value="Cytochrome c-like domain"/>
    <property type="match status" value="1"/>
</dbReference>
<comment type="subcellular location">
    <subcellularLocation>
        <location evidence="2">Plastid</location>
        <location evidence="2">Chloroplast thylakoid lumen</location>
    </subcellularLocation>
</comment>
<keyword evidence="14" id="KW-0732">Signal</keyword>
<keyword evidence="6 13" id="KW-0479">Metal-binding</keyword>
<evidence type="ECO:0000313" key="16">
    <source>
        <dbReference type="EMBL" id="CAK0870780.1"/>
    </source>
</evidence>
<keyword evidence="9" id="KW-0793">Thylakoid</keyword>
<evidence type="ECO:0000256" key="2">
    <source>
        <dbReference type="ARBA" id="ARBA00004456"/>
    </source>
</evidence>
<evidence type="ECO:0000256" key="8">
    <source>
        <dbReference type="ARBA" id="ARBA00023004"/>
    </source>
</evidence>
<keyword evidence="18" id="KW-1185">Reference proteome</keyword>
<dbReference type="PANTHER" id="PTHR34688">
    <property type="entry name" value="CYTOCHROME C6, CHLOROPLASTIC"/>
    <property type="match status" value="1"/>
</dbReference>
<dbReference type="PROSITE" id="PS51007">
    <property type="entry name" value="CYTC"/>
    <property type="match status" value="1"/>
</dbReference>
<dbReference type="SUPFAM" id="SSF46626">
    <property type="entry name" value="Cytochrome c"/>
    <property type="match status" value="1"/>
</dbReference>
<keyword evidence="4" id="KW-0813">Transport</keyword>
<evidence type="ECO:0000259" key="15">
    <source>
        <dbReference type="PROSITE" id="PS51007"/>
    </source>
</evidence>
<evidence type="ECO:0000313" key="18">
    <source>
        <dbReference type="Proteomes" id="UP001189429"/>
    </source>
</evidence>
<dbReference type="Proteomes" id="UP001189429">
    <property type="component" value="Unassembled WGS sequence"/>
</dbReference>
<dbReference type="InterPro" id="IPR023655">
    <property type="entry name" value="Cyt_C6"/>
</dbReference>
<feature type="domain" description="Cytochrome c" evidence="15">
    <location>
        <begin position="82"/>
        <end position="164"/>
    </location>
</feature>
<organism evidence="16 18">
    <name type="scientific">Prorocentrum cordatum</name>
    <dbReference type="NCBI Taxonomy" id="2364126"/>
    <lineage>
        <taxon>Eukaryota</taxon>
        <taxon>Sar</taxon>
        <taxon>Alveolata</taxon>
        <taxon>Dinophyceae</taxon>
        <taxon>Prorocentrales</taxon>
        <taxon>Prorocentraceae</taxon>
        <taxon>Prorocentrum</taxon>
    </lineage>
</organism>
<comment type="function">
    <text evidence="1">Functions as an electron carrier between membrane-bound cytochrome b6-f and photosystem I in oxygenic photosynthesis.</text>
</comment>
<evidence type="ECO:0000313" key="17">
    <source>
        <dbReference type="EMBL" id="CAK0870781.1"/>
    </source>
</evidence>
<evidence type="ECO:0000256" key="13">
    <source>
        <dbReference type="PROSITE-ProRule" id="PRU00433"/>
    </source>
</evidence>
<evidence type="ECO:0000256" key="3">
    <source>
        <dbReference type="ARBA" id="ARBA00009650"/>
    </source>
</evidence>
<evidence type="ECO:0000256" key="12">
    <source>
        <dbReference type="ARBA" id="ARBA00033211"/>
    </source>
</evidence>
<proteinExistence type="inferred from homology"/>
<evidence type="ECO:0000256" key="5">
    <source>
        <dbReference type="ARBA" id="ARBA00022617"/>
    </source>
</evidence>
<feature type="chain" id="PRO_5045028971" description="Cytochrome c-553" evidence="14">
    <location>
        <begin position="21"/>
        <end position="167"/>
    </location>
</feature>
<dbReference type="PRINTS" id="PR00605">
    <property type="entry name" value="CYTCHROMECIC"/>
</dbReference>
<evidence type="ECO:0000256" key="10">
    <source>
        <dbReference type="ARBA" id="ARBA00030448"/>
    </source>
</evidence>
<comment type="caution">
    <text evidence="16">The sequence shown here is derived from an EMBL/GenBank/DDBJ whole genome shotgun (WGS) entry which is preliminary data.</text>
</comment>
<dbReference type="EMBL" id="CAUYUJ010016996">
    <property type="protein sequence ID" value="CAK0870780.1"/>
    <property type="molecule type" value="Genomic_DNA"/>
</dbReference>
<name>A0ABN9VFG6_9DINO</name>
<sequence length="167" mass="16586">MSRCLCLLAAASLALYGASSFVTPASPPAAPQAASGAAATVREAVEEAAPASSSSASWSPLAIGAALGLVVAVMGGRPALAADLENGESVFLGNCAACHAGGNNSVVAEKTLRKAAIEQYLTGGYNAAAIKTQVTNGKGSMPAFGDKLGPDDIDDVAAYVLDQSTKW</sequence>
<evidence type="ECO:0000256" key="7">
    <source>
        <dbReference type="ARBA" id="ARBA00022982"/>
    </source>
</evidence>
<evidence type="ECO:0000256" key="11">
    <source>
        <dbReference type="ARBA" id="ARBA00031247"/>
    </source>
</evidence>
<evidence type="ECO:0000256" key="1">
    <source>
        <dbReference type="ARBA" id="ARBA00002347"/>
    </source>
</evidence>